<dbReference type="Pfam" id="PF21082">
    <property type="entry name" value="MS_channel_3rd"/>
    <property type="match status" value="1"/>
</dbReference>
<evidence type="ECO:0000313" key="3">
    <source>
        <dbReference type="Proteomes" id="UP000653002"/>
    </source>
</evidence>
<proteinExistence type="predicted"/>
<evidence type="ECO:0000313" key="2">
    <source>
        <dbReference type="EMBL" id="MBD4335707.1"/>
    </source>
</evidence>
<dbReference type="InterPro" id="IPR011066">
    <property type="entry name" value="MscS_channel_C_sf"/>
</dbReference>
<dbReference type="InterPro" id="IPR049278">
    <property type="entry name" value="MS_channel_C"/>
</dbReference>
<dbReference type="AlphaFoldDB" id="A0A8I0H4V3"/>
<dbReference type="GO" id="GO:0016020">
    <property type="term" value="C:membrane"/>
    <property type="evidence" value="ECO:0007669"/>
    <property type="project" value="InterPro"/>
</dbReference>
<name>A0A8I0H4V3_XANCI</name>
<dbReference type="EMBL" id="JAABFR010000319">
    <property type="protein sequence ID" value="MBD4335707.1"/>
    <property type="molecule type" value="Genomic_DNA"/>
</dbReference>
<accession>A0A8I0H4V3</accession>
<feature type="non-terminal residue" evidence="2">
    <location>
        <position position="1"/>
    </location>
</feature>
<comment type="caution">
    <text evidence="2">The sequence shown here is derived from an EMBL/GenBank/DDBJ whole genome shotgun (WGS) entry which is preliminary data.</text>
</comment>
<organism evidence="2 3">
    <name type="scientific">Xanthomonas citri pv. citri</name>
    <dbReference type="NCBI Taxonomy" id="611301"/>
    <lineage>
        <taxon>Bacteria</taxon>
        <taxon>Pseudomonadati</taxon>
        <taxon>Pseudomonadota</taxon>
        <taxon>Gammaproteobacteria</taxon>
        <taxon>Lysobacterales</taxon>
        <taxon>Lysobacteraceae</taxon>
        <taxon>Xanthomonas</taxon>
    </lineage>
</organism>
<dbReference type="Proteomes" id="UP000653002">
    <property type="component" value="Unassembled WGS sequence"/>
</dbReference>
<evidence type="ECO:0000259" key="1">
    <source>
        <dbReference type="Pfam" id="PF21082"/>
    </source>
</evidence>
<protein>
    <recommendedName>
        <fullName evidence="1">Mechanosensitive ion channel MscS C-terminal domain-containing protein</fullName>
    </recommendedName>
</protein>
<dbReference type="Gene3D" id="3.30.70.100">
    <property type="match status" value="1"/>
</dbReference>
<sequence length="75" mass="8243">LEQAAAADGRVLADPKPQAALTDLTGGVQTYTVWAWCARTDYLDVTYELRAHAKEVLEQEGISLARARFDVALHD</sequence>
<feature type="domain" description="Mechanosensitive ion channel MscS C-terminal" evidence="1">
    <location>
        <begin position="3"/>
        <end position="63"/>
    </location>
</feature>
<dbReference type="SUPFAM" id="SSF82689">
    <property type="entry name" value="Mechanosensitive channel protein MscS (YggB), C-terminal domain"/>
    <property type="match status" value="1"/>
</dbReference>
<reference evidence="2" key="1">
    <citation type="submission" date="2020-01" db="EMBL/GenBank/DDBJ databases">
        <authorList>
            <person name="Richard D."/>
        </authorList>
    </citation>
    <scope>NUCLEOTIDE SEQUENCE</scope>
    <source>
        <strain evidence="2">JP541</strain>
    </source>
</reference>
<gene>
    <name evidence="2" type="ORF">GUH15_06450</name>
</gene>